<dbReference type="Gene3D" id="1.10.486.10">
    <property type="entry name" value="PCRA, domain 4"/>
    <property type="match status" value="1"/>
</dbReference>
<evidence type="ECO:0000256" key="8">
    <source>
        <dbReference type="ARBA" id="ARBA00023125"/>
    </source>
</evidence>
<dbReference type="InterPro" id="IPR014017">
    <property type="entry name" value="DNA_helicase_UvrD-like_C"/>
</dbReference>
<dbReference type="GO" id="GO:0000725">
    <property type="term" value="P:recombinational repair"/>
    <property type="evidence" value="ECO:0007669"/>
    <property type="project" value="TreeGrafter"/>
</dbReference>
<dbReference type="Pfam" id="PF00580">
    <property type="entry name" value="UvrD-helicase"/>
    <property type="match status" value="1"/>
</dbReference>
<evidence type="ECO:0000256" key="11">
    <source>
        <dbReference type="ARBA" id="ARBA00034617"/>
    </source>
</evidence>
<name>A0A6J7S124_9ZZZZ</name>
<evidence type="ECO:0000256" key="4">
    <source>
        <dbReference type="ARBA" id="ARBA00022801"/>
    </source>
</evidence>
<evidence type="ECO:0000259" key="15">
    <source>
        <dbReference type="PROSITE" id="PS51217"/>
    </source>
</evidence>
<dbReference type="Gene3D" id="3.90.320.10">
    <property type="match status" value="1"/>
</dbReference>
<evidence type="ECO:0000256" key="7">
    <source>
        <dbReference type="ARBA" id="ARBA00022840"/>
    </source>
</evidence>
<keyword evidence="1" id="KW-0540">Nuclease</keyword>
<evidence type="ECO:0000256" key="1">
    <source>
        <dbReference type="ARBA" id="ARBA00022722"/>
    </source>
</evidence>
<dbReference type="SUPFAM" id="SSF52540">
    <property type="entry name" value="P-loop containing nucleoside triphosphate hydrolases"/>
    <property type="match status" value="1"/>
</dbReference>
<proteinExistence type="predicted"/>
<evidence type="ECO:0000256" key="3">
    <source>
        <dbReference type="ARBA" id="ARBA00022763"/>
    </source>
</evidence>
<dbReference type="InterPro" id="IPR011604">
    <property type="entry name" value="PDDEXK-like_dom_sf"/>
</dbReference>
<organism evidence="16">
    <name type="scientific">freshwater metagenome</name>
    <dbReference type="NCBI Taxonomy" id="449393"/>
    <lineage>
        <taxon>unclassified sequences</taxon>
        <taxon>metagenomes</taxon>
        <taxon>ecological metagenomes</taxon>
    </lineage>
</organism>
<dbReference type="InterPro" id="IPR014016">
    <property type="entry name" value="UvrD-like_ATP-bd"/>
</dbReference>
<evidence type="ECO:0000256" key="2">
    <source>
        <dbReference type="ARBA" id="ARBA00022741"/>
    </source>
</evidence>
<dbReference type="GO" id="GO:0004527">
    <property type="term" value="F:exonuclease activity"/>
    <property type="evidence" value="ECO:0007669"/>
    <property type="project" value="UniProtKB-KW"/>
</dbReference>
<keyword evidence="7" id="KW-0067">ATP-binding</keyword>
<evidence type="ECO:0000256" key="5">
    <source>
        <dbReference type="ARBA" id="ARBA00022806"/>
    </source>
</evidence>
<protein>
    <recommendedName>
        <fullName evidence="12">DNA 3'-5' helicase</fullName>
        <ecNumber evidence="12">5.6.2.4</ecNumber>
    </recommendedName>
</protein>
<dbReference type="AlphaFoldDB" id="A0A6J7S124"/>
<keyword evidence="9" id="KW-0234">DNA repair</keyword>
<keyword evidence="10" id="KW-0413">Isomerase</keyword>
<keyword evidence="2" id="KW-0547">Nucleotide-binding</keyword>
<keyword evidence="5" id="KW-0347">Helicase</keyword>
<dbReference type="PANTHER" id="PTHR11070">
    <property type="entry name" value="UVRD / RECB / PCRA DNA HELICASE FAMILY MEMBER"/>
    <property type="match status" value="1"/>
</dbReference>
<feature type="domain" description="UvrD-like helicase ATP-binding" evidence="14">
    <location>
        <begin position="4"/>
        <end position="408"/>
    </location>
</feature>
<evidence type="ECO:0000256" key="12">
    <source>
        <dbReference type="ARBA" id="ARBA00034808"/>
    </source>
</evidence>
<dbReference type="SUPFAM" id="SSF52980">
    <property type="entry name" value="Restriction endonuclease-like"/>
    <property type="match status" value="1"/>
</dbReference>
<gene>
    <name evidence="16" type="ORF">UFOPK4175_00710</name>
</gene>
<dbReference type="GO" id="GO:0003677">
    <property type="term" value="F:DNA binding"/>
    <property type="evidence" value="ECO:0007669"/>
    <property type="project" value="UniProtKB-KW"/>
</dbReference>
<dbReference type="GO" id="GO:0005829">
    <property type="term" value="C:cytosol"/>
    <property type="evidence" value="ECO:0007669"/>
    <property type="project" value="TreeGrafter"/>
</dbReference>
<evidence type="ECO:0000256" key="9">
    <source>
        <dbReference type="ARBA" id="ARBA00023204"/>
    </source>
</evidence>
<dbReference type="GO" id="GO:0043138">
    <property type="term" value="F:3'-5' DNA helicase activity"/>
    <property type="evidence" value="ECO:0007669"/>
    <property type="project" value="UniProtKB-EC"/>
</dbReference>
<comment type="catalytic activity">
    <reaction evidence="11">
        <text>Couples ATP hydrolysis with the unwinding of duplex DNA by translocating in the 3'-5' direction.</text>
        <dbReference type="EC" id="5.6.2.4"/>
    </reaction>
</comment>
<dbReference type="PANTHER" id="PTHR11070:SF48">
    <property type="entry name" value="ATP-DEPENDENT HELICASE_NUCLEASE SUBUNIT A"/>
    <property type="match status" value="1"/>
</dbReference>
<keyword evidence="8" id="KW-0238">DNA-binding</keyword>
<dbReference type="InterPro" id="IPR027417">
    <property type="entry name" value="P-loop_NTPase"/>
</dbReference>
<keyword evidence="6" id="KW-0269">Exonuclease</keyword>
<dbReference type="Gene3D" id="3.40.50.300">
    <property type="entry name" value="P-loop containing nucleotide triphosphate hydrolases"/>
    <property type="match status" value="4"/>
</dbReference>
<evidence type="ECO:0000313" key="16">
    <source>
        <dbReference type="EMBL" id="CAB5034721.1"/>
    </source>
</evidence>
<evidence type="ECO:0000256" key="6">
    <source>
        <dbReference type="ARBA" id="ARBA00022839"/>
    </source>
</evidence>
<dbReference type="EC" id="5.6.2.4" evidence="12"/>
<comment type="catalytic activity">
    <reaction evidence="13">
        <text>ATP + H2O = ADP + phosphate + H(+)</text>
        <dbReference type="Rhea" id="RHEA:13065"/>
        <dbReference type="ChEBI" id="CHEBI:15377"/>
        <dbReference type="ChEBI" id="CHEBI:15378"/>
        <dbReference type="ChEBI" id="CHEBI:30616"/>
        <dbReference type="ChEBI" id="CHEBI:43474"/>
        <dbReference type="ChEBI" id="CHEBI:456216"/>
        <dbReference type="EC" id="5.6.2.4"/>
    </reaction>
</comment>
<dbReference type="Pfam" id="PF13361">
    <property type="entry name" value="UvrD_C"/>
    <property type="match status" value="2"/>
</dbReference>
<sequence>MSKLELTAEQQLAVERREGALLLAAGAGSGKTGVLVERFVRDVTGRDSQPIAVDEILAITFTRAAAAEMRGRIRERLTDRGHPELAAQVESAWLLTIDAFCARILRNDAVLAGVDPSFEVLEDEVAGLALRHQAWDLTVAELFADPERRDRLIGLLAATDEDGLRESVLSIYSRLRSAGHSEPRMPQPRETDVAGVRERVLELAALTLVALEGEGEGKSVAAARAKAADCIERLGDGSALPVASLIRDWLFDRRVEALKQPPASDFHDSINKLLAEVANQAMRDRVMLLDDLLASFGESYRAAKKRRGVLDYSDLELGARDLLRDHEPVAAFYREKFRRVMIDEFQDTNALQLQIFEALGVENLFMVGDELQSIYGFRDADIELFRARSEAHGRAGEREILSINFRSDREVVAFINAGFGPMHGDSYQPLMPATGEGIVEIDQPAAASEAATELLLCDAAWGQSDAMPAGFKDRLPAGIDDDDAAEALMIAQRIRELCDAGECEPGDVAILVRQGASIAGLVAALQRAGLPAVANSARGWWERPEVADLIAYLRLLANREDEDALFAVLASPLIGVSPDTLALLGYEARGGEGGLDAAVARAVSSEGEGPAAEITDEQRQRLRRGIGIVAAERNVVGWEGPGRLLERVIAETGFDALVARGADGSSALLRVRRLIRIAHQFEARESSGLRTFVDELARRAEIDDRVSDAPPGSASGAVQVMTMHGSKGLQFPVVVLAALGRKGMSAGPSVLVDGDRIGVRLRDDSALSNRLFDFGELDDERKERELAEVKRLLHVAMTRAERRLILSGTVDLKRDWFKDQSVGRPPLVWIAGLLLDPELYSGADGCAEELADRLVEVSSGGWRAPLRVRLNRPGPDSQLSLALIDSAPKLAYSADSDGTPEIVLPAESDQPVRAPTLSYSSLATYKSCGYRWYLKHVLRLPDRDRPSGAGGGDARARGQVAHALLERADLSAAASAPSDDQIRASAAAHDLEPDTAMIVRLRGYIESILANPLRERLERAQREISFSLPLSVDTPSAPMLTGIIDALDISPGLPALLVDYKTDAVRPSDDLERKVADNYAVQRALYALAVLRGSDAEQVDVVHLFLERPDQPVTASFSRADVPALEQQLSEAAAGLIAAEYPVATEPWKGLCGDCPGRGGLCPVPPELADRDSPSAQ</sequence>
<dbReference type="InterPro" id="IPR011335">
    <property type="entry name" value="Restrct_endonuc-II-like"/>
</dbReference>
<dbReference type="Pfam" id="PF12705">
    <property type="entry name" value="PDDEXK_1"/>
    <property type="match status" value="1"/>
</dbReference>
<dbReference type="InterPro" id="IPR000212">
    <property type="entry name" value="DNA_helicase_UvrD/REP"/>
</dbReference>
<dbReference type="GO" id="GO:0005524">
    <property type="term" value="F:ATP binding"/>
    <property type="evidence" value="ECO:0007669"/>
    <property type="project" value="UniProtKB-KW"/>
</dbReference>
<dbReference type="EMBL" id="CAFBPX010000113">
    <property type="protein sequence ID" value="CAB5034721.1"/>
    <property type="molecule type" value="Genomic_DNA"/>
</dbReference>
<evidence type="ECO:0000259" key="14">
    <source>
        <dbReference type="PROSITE" id="PS51198"/>
    </source>
</evidence>
<dbReference type="PROSITE" id="PS51198">
    <property type="entry name" value="UVRD_HELICASE_ATP_BIND"/>
    <property type="match status" value="1"/>
</dbReference>
<feature type="domain" description="UvrD-like helicase C-terminal" evidence="15">
    <location>
        <begin position="442"/>
        <end position="728"/>
    </location>
</feature>
<reference evidence="16" key="1">
    <citation type="submission" date="2020-05" db="EMBL/GenBank/DDBJ databases">
        <authorList>
            <person name="Chiriac C."/>
            <person name="Salcher M."/>
            <person name="Ghai R."/>
            <person name="Kavagutti S V."/>
        </authorList>
    </citation>
    <scope>NUCLEOTIDE SEQUENCE</scope>
</reference>
<evidence type="ECO:0000256" key="13">
    <source>
        <dbReference type="ARBA" id="ARBA00048988"/>
    </source>
</evidence>
<dbReference type="InterPro" id="IPR038726">
    <property type="entry name" value="PDDEXK_AddAB-type"/>
</dbReference>
<dbReference type="PROSITE" id="PS51217">
    <property type="entry name" value="UVRD_HELICASE_CTER"/>
    <property type="match status" value="1"/>
</dbReference>
<dbReference type="GO" id="GO:0033202">
    <property type="term" value="C:DNA helicase complex"/>
    <property type="evidence" value="ECO:0007669"/>
    <property type="project" value="TreeGrafter"/>
</dbReference>
<accession>A0A6J7S124</accession>
<evidence type="ECO:0000256" key="10">
    <source>
        <dbReference type="ARBA" id="ARBA00023235"/>
    </source>
</evidence>
<keyword evidence="4" id="KW-0378">Hydrolase</keyword>
<keyword evidence="3" id="KW-0227">DNA damage</keyword>